<dbReference type="EMBL" id="CP019628">
    <property type="protein sequence ID" value="AQP98723.1"/>
    <property type="molecule type" value="Genomic_DNA"/>
</dbReference>
<evidence type="ECO:0000313" key="1">
    <source>
        <dbReference type="EMBL" id="AQP98723.1"/>
    </source>
</evidence>
<dbReference type="KEGG" id="paln:B0W48_02250"/>
<dbReference type="STRING" id="247523.B0W48_02250"/>
<gene>
    <name evidence="1" type="ORF">B0W48_02250</name>
</gene>
<dbReference type="Proteomes" id="UP000188243">
    <property type="component" value="Chromosome"/>
</dbReference>
<sequence>MNFDTFFENIAQSGTEIRVDSSSYNKPNLLNNEALFQLPLISLIVLLMAKDKRKPKVSEIGQLVGESLETSMPGFKGSAQHVGWSANLRVRTVKAVSFLEYSNLIEIPNNKGRIKITTLGKKVIDKAFNEEDILACNLAEIAKAYRNLCVSKQLDMELE</sequence>
<dbReference type="AlphaFoldDB" id="A0A1Q2GUC6"/>
<reference evidence="1 2" key="1">
    <citation type="submission" date="2017-02" db="EMBL/GenBank/DDBJ databases">
        <title>Complete genome sequence of the cold-active Pseudoalteromonas aliena strain EH1 isolated from Arctic seawater.</title>
        <authorList>
            <person name="Kim E."/>
            <person name="Heo E."/>
            <person name="Kim H."/>
            <person name="Kim D."/>
        </authorList>
    </citation>
    <scope>NUCLEOTIDE SEQUENCE [LARGE SCALE GENOMIC DNA]</scope>
    <source>
        <strain evidence="1 2">EH1</strain>
    </source>
</reference>
<proteinExistence type="predicted"/>
<accession>A0A1Q2GUC6</accession>
<evidence type="ECO:0000313" key="2">
    <source>
        <dbReference type="Proteomes" id="UP000188243"/>
    </source>
</evidence>
<name>A0A1Q2GUC6_9GAMM</name>
<protein>
    <recommendedName>
        <fullName evidence="3">Restriction system protein Mrr-like N-terminal domain-containing protein</fullName>
    </recommendedName>
</protein>
<organism evidence="1 2">
    <name type="scientific">Pseudoalteromonas aliena</name>
    <dbReference type="NCBI Taxonomy" id="247523"/>
    <lineage>
        <taxon>Bacteria</taxon>
        <taxon>Pseudomonadati</taxon>
        <taxon>Pseudomonadota</taxon>
        <taxon>Gammaproteobacteria</taxon>
        <taxon>Alteromonadales</taxon>
        <taxon>Pseudoalteromonadaceae</taxon>
        <taxon>Pseudoalteromonas</taxon>
    </lineage>
</organism>
<evidence type="ECO:0008006" key="3">
    <source>
        <dbReference type="Google" id="ProtNLM"/>
    </source>
</evidence>
<dbReference type="RefSeq" id="WP_077535446.1">
    <property type="nucleotide sequence ID" value="NZ_CP019628.1"/>
</dbReference>